<organism evidence="2 3">
    <name type="scientific">Macrostomum lignano</name>
    <dbReference type="NCBI Taxonomy" id="282301"/>
    <lineage>
        <taxon>Eukaryota</taxon>
        <taxon>Metazoa</taxon>
        <taxon>Spiralia</taxon>
        <taxon>Lophotrochozoa</taxon>
        <taxon>Platyhelminthes</taxon>
        <taxon>Rhabditophora</taxon>
        <taxon>Macrostomorpha</taxon>
        <taxon>Macrostomida</taxon>
        <taxon>Macrostomidae</taxon>
        <taxon>Macrostomum</taxon>
    </lineage>
</organism>
<dbReference type="EMBL" id="NIVC01001859">
    <property type="protein sequence ID" value="PAA63276.1"/>
    <property type="molecule type" value="Genomic_DNA"/>
</dbReference>
<feature type="compositionally biased region" description="Polar residues" evidence="1">
    <location>
        <begin position="221"/>
        <end position="239"/>
    </location>
</feature>
<dbReference type="AlphaFoldDB" id="A0A267EP87"/>
<protein>
    <submittedName>
        <fullName evidence="2">Uncharacterized protein</fullName>
    </submittedName>
</protein>
<feature type="compositionally biased region" description="Polar residues" evidence="1">
    <location>
        <begin position="84"/>
        <end position="99"/>
    </location>
</feature>
<feature type="compositionally biased region" description="Polar residues" evidence="1">
    <location>
        <begin position="127"/>
        <end position="137"/>
    </location>
</feature>
<feature type="compositionally biased region" description="Polar residues" evidence="1">
    <location>
        <begin position="203"/>
        <end position="213"/>
    </location>
</feature>
<name>A0A267EP87_9PLAT</name>
<accession>A0A267EP87</accession>
<feature type="non-terminal residue" evidence="2">
    <location>
        <position position="1"/>
    </location>
</feature>
<reference evidence="2 3" key="1">
    <citation type="submission" date="2017-06" db="EMBL/GenBank/DDBJ databases">
        <title>A platform for efficient transgenesis in Macrostomum lignano, a flatworm model organism for stem cell research.</title>
        <authorList>
            <person name="Berezikov E."/>
        </authorList>
    </citation>
    <scope>NUCLEOTIDE SEQUENCE [LARGE SCALE GENOMIC DNA]</scope>
    <source>
        <strain evidence="2">DV1</strain>
        <tissue evidence="2">Whole organism</tissue>
    </source>
</reference>
<evidence type="ECO:0000256" key="1">
    <source>
        <dbReference type="SAM" id="MobiDB-lite"/>
    </source>
</evidence>
<proteinExistence type="predicted"/>
<feature type="region of interest" description="Disordered" evidence="1">
    <location>
        <begin position="64"/>
        <end position="178"/>
    </location>
</feature>
<evidence type="ECO:0000313" key="2">
    <source>
        <dbReference type="EMBL" id="PAA63276.1"/>
    </source>
</evidence>
<feature type="compositionally biased region" description="Basic residues" evidence="1">
    <location>
        <begin position="289"/>
        <end position="318"/>
    </location>
</feature>
<sequence length="401" mass="44745">INRLKIMDSPQCNCDKLPRKTSYYYNEPISEYLCEYCLNQPIVTVWKLSPHELRPELPAKHLTQSALASSATASSVQNRRQKSKNNAEGSGESTSSVRLSKSAETDTVSSSNWSPKIKSPKPAPRLSLTQTVSRQKPQTPPDAELQIGNIERLSIRLPTPSRRADKTFDNLPDTPIPAPRSAIEKQEFLEQKLKHSLSDRESNNTMDGSNSMHRSALPQWTGVQTDTDSSINSVMSSADDSLRVFSPENVSTEQQPRNRRQQMDEEQYQLYEYPKQPPSPPPPPPPPRPARRRIRTGRTHRRRVAFKLRPIRRAHRRGQYQFNSSSATSGSSAAEYTDEETLTDSRNNEVGQACSARRSPAAGLSSRSKTSFAPTAAILPCGWCRTGATISLSIIEAMSGR</sequence>
<evidence type="ECO:0000313" key="3">
    <source>
        <dbReference type="Proteomes" id="UP000215902"/>
    </source>
</evidence>
<comment type="caution">
    <text evidence="2">The sequence shown here is derived from an EMBL/GenBank/DDBJ whole genome shotgun (WGS) entry which is preliminary data.</text>
</comment>
<feature type="compositionally biased region" description="Polar residues" evidence="1">
    <location>
        <begin position="105"/>
        <end position="114"/>
    </location>
</feature>
<dbReference type="Proteomes" id="UP000215902">
    <property type="component" value="Unassembled WGS sequence"/>
</dbReference>
<feature type="compositionally biased region" description="Pro residues" evidence="1">
    <location>
        <begin position="275"/>
        <end position="288"/>
    </location>
</feature>
<feature type="compositionally biased region" description="Low complexity" evidence="1">
    <location>
        <begin position="324"/>
        <end position="334"/>
    </location>
</feature>
<gene>
    <name evidence="2" type="ORF">BOX15_Mlig000837g3</name>
</gene>
<feature type="region of interest" description="Disordered" evidence="1">
    <location>
        <begin position="194"/>
        <end position="367"/>
    </location>
</feature>
<feature type="compositionally biased region" description="Low complexity" evidence="1">
    <location>
        <begin position="65"/>
        <end position="75"/>
    </location>
</feature>
<keyword evidence="3" id="KW-1185">Reference proteome</keyword>